<dbReference type="EMBL" id="JAACJN010000203">
    <property type="protein sequence ID" value="KAF5361588.1"/>
    <property type="molecule type" value="Genomic_DNA"/>
</dbReference>
<proteinExistence type="inferred from homology"/>
<evidence type="ECO:0000313" key="4">
    <source>
        <dbReference type="Proteomes" id="UP000518752"/>
    </source>
</evidence>
<comment type="similarity">
    <text evidence="1">Belongs to the TTI2 family.</text>
</comment>
<dbReference type="PANTHER" id="PTHR32226:SF2">
    <property type="entry name" value="TELO2-INTERACTING PROTEIN 2"/>
    <property type="match status" value="1"/>
</dbReference>
<sequence length="524" mass="58481">MQENTDDQLQSLLASLEIPSEYKSLDSNSPDVITRLDSWKLASLRVLQDLKELLKIRQLTTAEKATVIARTACYDGQGSWIAPEVHSVVTEILDDFSKPSLLVMNQLLETDVNPLFRSNPHPSLNLSTGRKLDRPAGGPMGSIDFYESQAWKAYPGAANLVFWCLRHIQTNDYGRLWHLVIPLVMTFLDDYQVPYKLKGVEMVKVLLEHVPREILKRTGVDGLILNSLNTCLAQLDDAESPRLIQAAISASLSLTLLTTSPGTIAQFDQLCGLLGERIIGMIWLYSYDKVGVVQASVESLPPLLSALGLGCSRYLKALIPQLVHPLTPVPFKSTPIRLQLCSLRALDVVIGECSYRMSLWKGTILEAIGRCWVDMVESPSSAEDGSTRDELRKHLRSSCEALAKACPTVAEEEFRRLLSADQEMFQGPSGGNRRGISDKRWSGFANPERKPRKEDFGRIHMFWDGRVPLPEDCSRVEEVDSSVPRTTWNPKTADMLAEPLRRRGSGSRAYRDLALNFNPDTDSS</sequence>
<dbReference type="PANTHER" id="PTHR32226">
    <property type="entry name" value="TELO2-INTERACTING PROTEIN 2"/>
    <property type="match status" value="1"/>
</dbReference>
<dbReference type="GO" id="GO:0005634">
    <property type="term" value="C:nucleus"/>
    <property type="evidence" value="ECO:0007669"/>
    <property type="project" value="TreeGrafter"/>
</dbReference>
<feature type="region of interest" description="Disordered" evidence="2">
    <location>
        <begin position="425"/>
        <end position="451"/>
    </location>
</feature>
<dbReference type="InterPro" id="IPR018870">
    <property type="entry name" value="Tti2"/>
</dbReference>
<dbReference type="Pfam" id="PF10521">
    <property type="entry name" value="Tti2"/>
    <property type="match status" value="1"/>
</dbReference>
<evidence type="ECO:0000256" key="2">
    <source>
        <dbReference type="SAM" id="MobiDB-lite"/>
    </source>
</evidence>
<dbReference type="SUPFAM" id="SSF48371">
    <property type="entry name" value="ARM repeat"/>
    <property type="match status" value="1"/>
</dbReference>
<comment type="caution">
    <text evidence="3">The sequence shown here is derived from an EMBL/GenBank/DDBJ whole genome shotgun (WGS) entry which is preliminary data.</text>
</comment>
<feature type="compositionally biased region" description="Basic and acidic residues" evidence="2">
    <location>
        <begin position="435"/>
        <end position="451"/>
    </location>
</feature>
<name>A0A8H5GAZ9_9AGAR</name>
<dbReference type="InterPro" id="IPR016024">
    <property type="entry name" value="ARM-type_fold"/>
</dbReference>
<dbReference type="OrthoDB" id="6417021at2759"/>
<keyword evidence="4" id="KW-1185">Reference proteome</keyword>
<gene>
    <name evidence="3" type="ORF">D9757_011557</name>
</gene>
<evidence type="ECO:0000313" key="3">
    <source>
        <dbReference type="EMBL" id="KAF5361588.1"/>
    </source>
</evidence>
<dbReference type="GO" id="GO:0110078">
    <property type="term" value="C:TTT Hsp90 cochaperone complex"/>
    <property type="evidence" value="ECO:0007669"/>
    <property type="project" value="InterPro"/>
</dbReference>
<protein>
    <submittedName>
        <fullName evidence="3">Uncharacterized protein</fullName>
    </submittedName>
</protein>
<evidence type="ECO:0000256" key="1">
    <source>
        <dbReference type="ARBA" id="ARBA00034736"/>
    </source>
</evidence>
<accession>A0A8H5GAZ9</accession>
<dbReference type="Proteomes" id="UP000518752">
    <property type="component" value="Unassembled WGS sequence"/>
</dbReference>
<dbReference type="GO" id="GO:0005829">
    <property type="term" value="C:cytosol"/>
    <property type="evidence" value="ECO:0007669"/>
    <property type="project" value="TreeGrafter"/>
</dbReference>
<reference evidence="3 4" key="1">
    <citation type="journal article" date="2020" name="ISME J.">
        <title>Uncovering the hidden diversity of litter-decomposition mechanisms in mushroom-forming fungi.</title>
        <authorList>
            <person name="Floudas D."/>
            <person name="Bentzer J."/>
            <person name="Ahren D."/>
            <person name="Johansson T."/>
            <person name="Persson P."/>
            <person name="Tunlid A."/>
        </authorList>
    </citation>
    <scope>NUCLEOTIDE SEQUENCE [LARGE SCALE GENOMIC DNA]</scope>
    <source>
        <strain evidence="3 4">CBS 406.79</strain>
    </source>
</reference>
<dbReference type="AlphaFoldDB" id="A0A8H5GAZ9"/>
<organism evidence="3 4">
    <name type="scientific">Collybiopsis confluens</name>
    <dbReference type="NCBI Taxonomy" id="2823264"/>
    <lineage>
        <taxon>Eukaryota</taxon>
        <taxon>Fungi</taxon>
        <taxon>Dikarya</taxon>
        <taxon>Basidiomycota</taxon>
        <taxon>Agaricomycotina</taxon>
        <taxon>Agaricomycetes</taxon>
        <taxon>Agaricomycetidae</taxon>
        <taxon>Agaricales</taxon>
        <taxon>Marasmiineae</taxon>
        <taxon>Omphalotaceae</taxon>
        <taxon>Collybiopsis</taxon>
    </lineage>
</organism>